<gene>
    <name evidence="1" type="ORF">BECKSD772D_GA0070982_106013</name>
</gene>
<protein>
    <recommendedName>
        <fullName evidence="2">Asparagine synthase</fullName>
    </recommendedName>
</protein>
<accession>A0A451BN14</accession>
<dbReference type="EMBL" id="CAADHB010000060">
    <property type="protein sequence ID" value="VFK79695.1"/>
    <property type="molecule type" value="Genomic_DNA"/>
</dbReference>
<proteinExistence type="predicted"/>
<evidence type="ECO:0000313" key="1">
    <source>
        <dbReference type="EMBL" id="VFK79695.1"/>
    </source>
</evidence>
<name>A0A451BN14_9GAMM</name>
<dbReference type="SUPFAM" id="SSF52402">
    <property type="entry name" value="Adenine nucleotide alpha hydrolases-like"/>
    <property type="match status" value="1"/>
</dbReference>
<dbReference type="AlphaFoldDB" id="A0A451BN14"/>
<evidence type="ECO:0008006" key="2">
    <source>
        <dbReference type="Google" id="ProtNLM"/>
    </source>
</evidence>
<sequence length="356" mass="41608">MQRNKVIFLNSNQAKSGYLYDVQLPEEYVFGCRFLGCGIIDRTHTLDFGFDYSVLDLIPEENCTSTIFSELCDGVGIELTERAIESKKNIRVLWSGGIDSTVALISLMKASEKLETSNYLQVMLTMDSVNEYPDFYKNYIIGKYKTIPCSSPISEFLELDCVNVTGEHGDQLFGSHLLKEEVETGSAYLKYKDVLPLKLMQFFSSSKKVDRLMKYIEPQIDASPIRINTLFDCIWWLNFSLKWQQVTLRLPVFRMRDVEETYNSIYHFFRDSRFQAWSLANSSLRKEVFAWKDYKSVAKEYIYSFANDSMYRSGKVKEPSLKKVMVKRNVRKNHFYRISMKEDFIPDVTLVERKRT</sequence>
<reference evidence="1" key="1">
    <citation type="submission" date="2019-02" db="EMBL/GenBank/DDBJ databases">
        <authorList>
            <person name="Gruber-Vodicka R. H."/>
            <person name="Seah K. B. B."/>
        </authorList>
    </citation>
    <scope>NUCLEOTIDE SEQUENCE</scope>
    <source>
        <strain evidence="1">BECK_S127</strain>
    </source>
</reference>
<organism evidence="1">
    <name type="scientific">Candidatus Kentrum sp. SD</name>
    <dbReference type="NCBI Taxonomy" id="2126332"/>
    <lineage>
        <taxon>Bacteria</taxon>
        <taxon>Pseudomonadati</taxon>
        <taxon>Pseudomonadota</taxon>
        <taxon>Gammaproteobacteria</taxon>
        <taxon>Candidatus Kentrum</taxon>
    </lineage>
</organism>